<gene>
    <name evidence="1" type="ORF">S06H3_48321</name>
</gene>
<sequence>MGALAVLGLGLAGLAGLFGLIFAATREAEAAPPPEDELPPEEEEVAEIIDAEFRSG</sequence>
<evidence type="ECO:0000313" key="1">
    <source>
        <dbReference type="EMBL" id="GAI41152.1"/>
    </source>
</evidence>
<name>X1NAV8_9ZZZZ</name>
<organism evidence="1">
    <name type="scientific">marine sediment metagenome</name>
    <dbReference type="NCBI Taxonomy" id="412755"/>
    <lineage>
        <taxon>unclassified sequences</taxon>
        <taxon>metagenomes</taxon>
        <taxon>ecological metagenomes</taxon>
    </lineage>
</organism>
<feature type="non-terminal residue" evidence="1">
    <location>
        <position position="56"/>
    </location>
</feature>
<dbReference type="EMBL" id="BARV01030422">
    <property type="protein sequence ID" value="GAI41152.1"/>
    <property type="molecule type" value="Genomic_DNA"/>
</dbReference>
<protein>
    <submittedName>
        <fullName evidence="1">Uncharacterized protein</fullName>
    </submittedName>
</protein>
<reference evidence="1" key="1">
    <citation type="journal article" date="2014" name="Front. Microbiol.">
        <title>High frequency of phylogenetically diverse reductive dehalogenase-homologous genes in deep subseafloor sedimentary metagenomes.</title>
        <authorList>
            <person name="Kawai M."/>
            <person name="Futagami T."/>
            <person name="Toyoda A."/>
            <person name="Takaki Y."/>
            <person name="Nishi S."/>
            <person name="Hori S."/>
            <person name="Arai W."/>
            <person name="Tsubouchi T."/>
            <person name="Morono Y."/>
            <person name="Uchiyama I."/>
            <person name="Ito T."/>
            <person name="Fujiyama A."/>
            <person name="Inagaki F."/>
            <person name="Takami H."/>
        </authorList>
    </citation>
    <scope>NUCLEOTIDE SEQUENCE</scope>
    <source>
        <strain evidence="1">Expedition CK06-06</strain>
    </source>
</reference>
<accession>X1NAV8</accession>
<comment type="caution">
    <text evidence="1">The sequence shown here is derived from an EMBL/GenBank/DDBJ whole genome shotgun (WGS) entry which is preliminary data.</text>
</comment>
<proteinExistence type="predicted"/>
<dbReference type="AlphaFoldDB" id="X1NAV8"/>